<dbReference type="CDD" id="cd00082">
    <property type="entry name" value="HisKA"/>
    <property type="match status" value="1"/>
</dbReference>
<sequence length="1155" mass="128172">MSVVPSSPPAAVLQPNNVSSTPCEVDASNAEHASRLEQRHSMGNDDEGSSALSVPLVQGRHLQSSTPSLQTNGEDEHIAIDDDAAQNTYVDITSEPPRPQPIDPRDHLRQQAHSWRGVTAIGPSKPPYSHLQPIHMAIHTHLLRNIQSLSILSQPTAHKLRPLITPTSEYLKDPLNAYALLGMPKPYVHLVEDVALDARWCGGKARAEGGKGKGKEKHVEGDGDVDMDTAGERQGDDEGSGNEAETGNGERKPFVCPFRSERSQSERGGGPRLGMGRWERCAPAASVDWERRSVATTAVARGDLTQKIGGVSVSGEMLNLVNTINDMIDQLSISAVEVKKVAREVGTEGKLGVQAEVGNVQGIWQDITCVVSSVYLERLLLMMFSPFSSPPLHLLRYVGFAMSLSYAGAVRNAYPTSPFTSMPTSISTSLSLSPFLPPFIPDSLSVNTMAGNLTTQVRGFAQISAAAMDGDFTRFITVEASGEMDSLKTQINNMVFNLRDSVEILGFGPITRTDVDTTVLRIVRLTVVLVPKNTAAREAAELANRSKSEFLANMSHEIRWALLWMQRLECAADVWWYRTPMNGIIGMTELTLDSDLNRSQRESLLLVHSFARSLLLIIDDILDISKTTIRVSRWSSHIAGKDEFSRFIEAPAVKERLKRVFIDECHKVVTDQTYRGCFGVFWKLTKAGVPITFLSATLMPRSIPSLLQTMRISDLTLVDEIRQYTGRPNLKYLIEKVEEDDLVEKVEKKVAELTPKLKEGERGLIFSVLDTDPVENHRLKEEAEQRWRNGVNVEDRWMVCTQAFGSGVDYRSVRFVIHVNPMDLVNYAQETGRGGRDDLPTICYTFWVSLPPVPQDPAADHGGLNEMRNLLKSEDCVRLSFEPLDGEAHSCVALNAEWCSNCERMDKVNFIFHCCKRCADWSRNFRNRMANTLPDKARFDKPSVGGDKDGEDGTGGKVVAASVASNAAKLQEDFLKGENQLKALKAVLDRVVDHGCVECWVNGETHTTSSSHSRDVFFWSFLNQPRNVDLPPSKNWPFCYRCWVALRQPCGHPPPEPGTNIDPEKCSIKVPDHITGEDLPIIPWIITVIFSCEKEAGNGASVHDRICETLGVSLVNIRDLIDWLKEPVSELSEVPNHVRYVLAFYDCFVKLPDVS</sequence>
<dbReference type="EC" id="2.7.13.3" evidence="5"/>
<dbReference type="PANTHER" id="PTHR45339:SF1">
    <property type="entry name" value="HYBRID SIGNAL TRANSDUCTION HISTIDINE KINASE J"/>
    <property type="match status" value="1"/>
</dbReference>
<evidence type="ECO:0000313" key="6">
    <source>
        <dbReference type="Proteomes" id="UP001465976"/>
    </source>
</evidence>
<evidence type="ECO:0000259" key="4">
    <source>
        <dbReference type="PROSITE" id="PS50885"/>
    </source>
</evidence>
<dbReference type="SUPFAM" id="SSF52540">
    <property type="entry name" value="P-loop containing nucleoside triphosphate hydrolases"/>
    <property type="match status" value="1"/>
</dbReference>
<keyword evidence="6" id="KW-1185">Reference proteome</keyword>
<feature type="compositionally biased region" description="Basic and acidic residues" evidence="3">
    <location>
        <begin position="205"/>
        <end position="221"/>
    </location>
</feature>
<dbReference type="EMBL" id="JBAHYK010002059">
    <property type="protein sequence ID" value="KAL0565955.1"/>
    <property type="molecule type" value="Genomic_DNA"/>
</dbReference>
<dbReference type="PROSITE" id="PS50885">
    <property type="entry name" value="HAMP"/>
    <property type="match status" value="2"/>
</dbReference>
<dbReference type="CDD" id="cd06225">
    <property type="entry name" value="HAMP"/>
    <property type="match status" value="1"/>
</dbReference>
<feature type="region of interest" description="Disordered" evidence="3">
    <location>
        <begin position="204"/>
        <end position="277"/>
    </location>
</feature>
<dbReference type="Pfam" id="PF00512">
    <property type="entry name" value="HisKA"/>
    <property type="match status" value="1"/>
</dbReference>
<keyword evidence="5" id="KW-0418">Kinase</keyword>
<dbReference type="InterPro" id="IPR036097">
    <property type="entry name" value="HisK_dim/P_sf"/>
</dbReference>
<evidence type="ECO:0000256" key="3">
    <source>
        <dbReference type="SAM" id="MobiDB-lite"/>
    </source>
</evidence>
<dbReference type="SMART" id="SM00388">
    <property type="entry name" value="HisKA"/>
    <property type="match status" value="1"/>
</dbReference>
<dbReference type="Gene3D" id="1.10.287.130">
    <property type="match status" value="1"/>
</dbReference>
<feature type="compositionally biased region" description="Basic and acidic residues" evidence="3">
    <location>
        <begin position="248"/>
        <end position="265"/>
    </location>
</feature>
<evidence type="ECO:0000313" key="5">
    <source>
        <dbReference type="EMBL" id="KAL0565955.1"/>
    </source>
</evidence>
<dbReference type="Pfam" id="PF00672">
    <property type="entry name" value="HAMP"/>
    <property type="match status" value="1"/>
</dbReference>
<dbReference type="Proteomes" id="UP001465976">
    <property type="component" value="Unassembled WGS sequence"/>
</dbReference>
<keyword evidence="5" id="KW-0808">Transferase</keyword>
<feature type="domain" description="HAMP" evidence="4">
    <location>
        <begin position="295"/>
        <end position="336"/>
    </location>
</feature>
<proteinExistence type="predicted"/>
<gene>
    <name evidence="5" type="primary">NIK1_3</name>
    <name evidence="5" type="ORF">V5O48_016061</name>
</gene>
<comment type="caution">
    <text evidence="5">The sequence shown here is derived from an EMBL/GenBank/DDBJ whole genome shotgun (WGS) entry which is preliminary data.</text>
</comment>
<dbReference type="Gene3D" id="3.40.50.300">
    <property type="entry name" value="P-loop containing nucleotide triphosphate hydrolases"/>
    <property type="match status" value="1"/>
</dbReference>
<feature type="region of interest" description="Disordered" evidence="3">
    <location>
        <begin position="91"/>
        <end position="112"/>
    </location>
</feature>
<dbReference type="SUPFAM" id="SSF47384">
    <property type="entry name" value="Homodimeric domain of signal transducing histidine kinase"/>
    <property type="match status" value="1"/>
</dbReference>
<dbReference type="InterPro" id="IPR027417">
    <property type="entry name" value="P-loop_NTPase"/>
</dbReference>
<dbReference type="GO" id="GO:0004673">
    <property type="term" value="F:protein histidine kinase activity"/>
    <property type="evidence" value="ECO:0007669"/>
    <property type="project" value="UniProtKB-EC"/>
</dbReference>
<reference evidence="5 6" key="1">
    <citation type="submission" date="2024-02" db="EMBL/GenBank/DDBJ databases">
        <title>A draft genome for the cacao thread blight pathogen Marasmius crinis-equi.</title>
        <authorList>
            <person name="Cohen S.P."/>
            <person name="Baruah I.K."/>
            <person name="Amoako-Attah I."/>
            <person name="Bukari Y."/>
            <person name="Meinhardt L.W."/>
            <person name="Bailey B.A."/>
        </authorList>
    </citation>
    <scope>NUCLEOTIDE SEQUENCE [LARGE SCALE GENOMIC DNA]</scope>
    <source>
        <strain evidence="5 6">GH-76</strain>
    </source>
</reference>
<protein>
    <submittedName>
        <fullName evidence="5">Histidine kinase osmosensor</fullName>
        <ecNumber evidence="5">2.7.13.3</ecNumber>
    </submittedName>
</protein>
<dbReference type="InterPro" id="IPR003661">
    <property type="entry name" value="HisK_dim/P_dom"/>
</dbReference>
<feature type="domain" description="HAMP" evidence="4">
    <location>
        <begin position="451"/>
        <end position="503"/>
    </location>
</feature>
<organism evidence="5 6">
    <name type="scientific">Marasmius crinis-equi</name>
    <dbReference type="NCBI Taxonomy" id="585013"/>
    <lineage>
        <taxon>Eukaryota</taxon>
        <taxon>Fungi</taxon>
        <taxon>Dikarya</taxon>
        <taxon>Basidiomycota</taxon>
        <taxon>Agaricomycotina</taxon>
        <taxon>Agaricomycetes</taxon>
        <taxon>Agaricomycetidae</taxon>
        <taxon>Agaricales</taxon>
        <taxon>Marasmiineae</taxon>
        <taxon>Marasmiaceae</taxon>
        <taxon>Marasmius</taxon>
    </lineage>
</organism>
<evidence type="ECO:0000256" key="2">
    <source>
        <dbReference type="ARBA" id="ARBA00023012"/>
    </source>
</evidence>
<dbReference type="SMART" id="SM00304">
    <property type="entry name" value="HAMP"/>
    <property type="match status" value="2"/>
</dbReference>
<dbReference type="Gene3D" id="1.20.120.1530">
    <property type="match status" value="1"/>
</dbReference>
<dbReference type="PANTHER" id="PTHR45339">
    <property type="entry name" value="HYBRID SIGNAL TRANSDUCTION HISTIDINE KINASE J"/>
    <property type="match status" value="1"/>
</dbReference>
<name>A0ABR3ESR0_9AGAR</name>
<keyword evidence="1" id="KW-0597">Phosphoprotein</keyword>
<keyword evidence="2" id="KW-0902">Two-component regulatory system</keyword>
<accession>A0ABR3ESR0</accession>
<feature type="compositionally biased region" description="Basic and acidic residues" evidence="3">
    <location>
        <begin position="32"/>
        <end position="43"/>
    </location>
</feature>
<evidence type="ECO:0000256" key="1">
    <source>
        <dbReference type="ARBA" id="ARBA00022553"/>
    </source>
</evidence>
<feature type="region of interest" description="Disordered" evidence="3">
    <location>
        <begin position="1"/>
        <end position="51"/>
    </location>
</feature>
<dbReference type="InterPro" id="IPR003660">
    <property type="entry name" value="HAMP_dom"/>
</dbReference>